<feature type="transmembrane region" description="Helical" evidence="9">
    <location>
        <begin position="238"/>
        <end position="263"/>
    </location>
</feature>
<feature type="transmembrane region" description="Helical" evidence="9">
    <location>
        <begin position="360"/>
        <end position="381"/>
    </location>
</feature>
<evidence type="ECO:0000256" key="3">
    <source>
        <dbReference type="ARBA" id="ARBA00022475"/>
    </source>
</evidence>
<dbReference type="EMBL" id="JAINUF010000014">
    <property type="protein sequence ID" value="KAJ8342030.1"/>
    <property type="molecule type" value="Genomic_DNA"/>
</dbReference>
<evidence type="ECO:0000313" key="11">
    <source>
        <dbReference type="Proteomes" id="UP001152622"/>
    </source>
</evidence>
<feature type="transmembrane region" description="Helical" evidence="9">
    <location>
        <begin position="428"/>
        <end position="451"/>
    </location>
</feature>
<feature type="region of interest" description="Disordered" evidence="8">
    <location>
        <begin position="1"/>
        <end position="23"/>
    </location>
</feature>
<comment type="caution">
    <text evidence="10">The sequence shown here is derived from an EMBL/GenBank/DDBJ whole genome shotgun (WGS) entry which is preliminary data.</text>
</comment>
<dbReference type="Gene3D" id="3.30.70.1820">
    <property type="entry name" value="L1 transposable element, RRM domain"/>
    <property type="match status" value="1"/>
</dbReference>
<sequence>MSAKAPDNKRNRDQLSSSDMEDTVGPLREIHASLSSIKQQLQKLDLLEKLTIEVEELKHSVEFNNSLIEVLKADNASLRIEVNGLKRQTVEFHEEKVRMANDILDLQCRSMRDNIIIHGVPEKDDETYLKTEEVVKSFLKDELKMRASEAEAIRFSRVHRIGKAKVGQQRSRPIVAKVIDSKMKSSVMAKGRELKGSNYSINDQFPFEILRRRRLLYPIMTEARKSQHIFASSSLSDLAVGLILLTLSLLTLCSCLILVVKLLNSMLQGQVAVVIKKIINTDFPFPLCWVTGYLAILVGAGMTFVVQSSSVFTSAITPLVGIGVISIERAYPLSLGSNIGTTTTAVLAAMASPGDTLADALQIAMVHLLFNVAGILLWYPVPPMRIPIRLAKALGDRTAQYRWFAGVYIFLCFFLLPMAVFGLSLAGWAALAGVGVPILTLLLLVTVVNLLQSRKPQLLPPALRSWGFLPLWLHSLEPWDRLVTAAMAYCCCCCRQDDAQSQEKQLPLDLEMYDNPALSPETTPDQQDNVKATHL</sequence>
<dbReference type="GO" id="GO:0016324">
    <property type="term" value="C:apical plasma membrane"/>
    <property type="evidence" value="ECO:0007669"/>
    <property type="project" value="UniProtKB-SubCell"/>
</dbReference>
<evidence type="ECO:0000256" key="4">
    <source>
        <dbReference type="ARBA" id="ARBA00022692"/>
    </source>
</evidence>
<dbReference type="GO" id="GO:0031982">
    <property type="term" value="C:vesicle"/>
    <property type="evidence" value="ECO:0007669"/>
    <property type="project" value="TreeGrafter"/>
</dbReference>
<evidence type="ECO:0000256" key="8">
    <source>
        <dbReference type="SAM" id="MobiDB-lite"/>
    </source>
</evidence>
<keyword evidence="7" id="KW-0915">Sodium</keyword>
<keyword evidence="4 9" id="KW-0812">Transmembrane</keyword>
<dbReference type="GO" id="GO:0005436">
    <property type="term" value="F:sodium:phosphate symporter activity"/>
    <property type="evidence" value="ECO:0007669"/>
    <property type="project" value="InterPro"/>
</dbReference>
<name>A0A9Q1IIQ5_SYNKA</name>
<keyword evidence="3" id="KW-1003">Cell membrane</keyword>
<dbReference type="Proteomes" id="UP001152622">
    <property type="component" value="Chromosome 14"/>
</dbReference>
<evidence type="ECO:0000256" key="2">
    <source>
        <dbReference type="ARBA" id="ARBA00005808"/>
    </source>
</evidence>
<keyword evidence="7" id="KW-0739">Sodium transport</keyword>
<accession>A0A9Q1IIQ5</accession>
<dbReference type="NCBIfam" id="TIGR01013">
    <property type="entry name" value="2a58"/>
    <property type="match status" value="1"/>
</dbReference>
<evidence type="ECO:0000256" key="6">
    <source>
        <dbReference type="ARBA" id="ARBA00023136"/>
    </source>
</evidence>
<keyword evidence="5 9" id="KW-1133">Transmembrane helix</keyword>
<feature type="transmembrane region" description="Helical" evidence="9">
    <location>
        <begin position="401"/>
        <end position="422"/>
    </location>
</feature>
<comment type="similarity">
    <text evidence="2">Belongs to the SLC34A transporter family.</text>
</comment>
<dbReference type="InterPro" id="IPR003841">
    <property type="entry name" value="Na/Pi_transpt"/>
</dbReference>
<organism evidence="10 11">
    <name type="scientific">Synaphobranchus kaupii</name>
    <name type="common">Kaup's arrowtooth eel</name>
    <dbReference type="NCBI Taxonomy" id="118154"/>
    <lineage>
        <taxon>Eukaryota</taxon>
        <taxon>Metazoa</taxon>
        <taxon>Chordata</taxon>
        <taxon>Craniata</taxon>
        <taxon>Vertebrata</taxon>
        <taxon>Euteleostomi</taxon>
        <taxon>Actinopterygii</taxon>
        <taxon>Neopterygii</taxon>
        <taxon>Teleostei</taxon>
        <taxon>Anguilliformes</taxon>
        <taxon>Synaphobranchidae</taxon>
        <taxon>Synaphobranchus</taxon>
    </lineage>
</organism>
<dbReference type="Pfam" id="PF02690">
    <property type="entry name" value="Na_Pi_cotrans"/>
    <property type="match status" value="1"/>
</dbReference>
<dbReference type="GO" id="GO:0005903">
    <property type="term" value="C:brush border"/>
    <property type="evidence" value="ECO:0007669"/>
    <property type="project" value="TreeGrafter"/>
</dbReference>
<feature type="compositionally biased region" description="Basic and acidic residues" evidence="8">
    <location>
        <begin position="1"/>
        <end position="13"/>
    </location>
</feature>
<gene>
    <name evidence="10" type="ORF">SKAU_G00319580</name>
</gene>
<dbReference type="PANTHER" id="PTHR10010">
    <property type="entry name" value="SOLUTE CARRIER FAMILY 34 SODIUM PHOSPHATE , MEMBER 2-RELATED"/>
    <property type="match status" value="1"/>
</dbReference>
<keyword evidence="11" id="KW-1185">Reference proteome</keyword>
<dbReference type="AlphaFoldDB" id="A0A9Q1IIQ5"/>
<keyword evidence="7" id="KW-0813">Transport</keyword>
<evidence type="ECO:0000256" key="1">
    <source>
        <dbReference type="ARBA" id="ARBA00004424"/>
    </source>
</evidence>
<keyword evidence="7" id="KW-0406">Ion transport</keyword>
<dbReference type="GO" id="GO:0044341">
    <property type="term" value="P:sodium-dependent phosphate transport"/>
    <property type="evidence" value="ECO:0007669"/>
    <property type="project" value="InterPro"/>
</dbReference>
<feature type="transmembrane region" description="Helical" evidence="9">
    <location>
        <begin position="283"/>
        <end position="305"/>
    </location>
</feature>
<dbReference type="GO" id="GO:0030643">
    <property type="term" value="P:intracellular phosphate ion homeostasis"/>
    <property type="evidence" value="ECO:0007669"/>
    <property type="project" value="TreeGrafter"/>
</dbReference>
<comment type="subcellular location">
    <subcellularLocation>
        <location evidence="1">Apical cell membrane</location>
        <topology evidence="1">Multi-pass membrane protein</topology>
    </subcellularLocation>
</comment>
<protein>
    <submittedName>
        <fullName evidence="10">Uncharacterized protein</fullName>
    </submittedName>
</protein>
<keyword evidence="6 9" id="KW-0472">Membrane</keyword>
<dbReference type="PANTHER" id="PTHR10010:SF47">
    <property type="entry name" value="SOLUTE CARRIER FAMILY 34 MEMBER 2A"/>
    <property type="match status" value="1"/>
</dbReference>
<reference evidence="10" key="1">
    <citation type="journal article" date="2023" name="Science">
        <title>Genome structures resolve the early diversification of teleost fishes.</title>
        <authorList>
            <person name="Parey E."/>
            <person name="Louis A."/>
            <person name="Montfort J."/>
            <person name="Bouchez O."/>
            <person name="Roques C."/>
            <person name="Iampietro C."/>
            <person name="Lluch J."/>
            <person name="Castinel A."/>
            <person name="Donnadieu C."/>
            <person name="Desvignes T."/>
            <person name="Floi Bucao C."/>
            <person name="Jouanno E."/>
            <person name="Wen M."/>
            <person name="Mejri S."/>
            <person name="Dirks R."/>
            <person name="Jansen H."/>
            <person name="Henkel C."/>
            <person name="Chen W.J."/>
            <person name="Zahm M."/>
            <person name="Cabau C."/>
            <person name="Klopp C."/>
            <person name="Thompson A.W."/>
            <person name="Robinson-Rechavi M."/>
            <person name="Braasch I."/>
            <person name="Lecointre G."/>
            <person name="Bobe J."/>
            <person name="Postlethwait J.H."/>
            <person name="Berthelot C."/>
            <person name="Roest Crollius H."/>
            <person name="Guiguen Y."/>
        </authorList>
    </citation>
    <scope>NUCLEOTIDE SEQUENCE</scope>
    <source>
        <strain evidence="10">WJC10195</strain>
    </source>
</reference>
<evidence type="ECO:0000256" key="9">
    <source>
        <dbReference type="SAM" id="Phobius"/>
    </source>
</evidence>
<evidence type="ECO:0000256" key="7">
    <source>
        <dbReference type="ARBA" id="ARBA00023201"/>
    </source>
</evidence>
<dbReference type="OrthoDB" id="76259at2759"/>
<evidence type="ECO:0000256" key="5">
    <source>
        <dbReference type="ARBA" id="ARBA00022989"/>
    </source>
</evidence>
<evidence type="ECO:0000313" key="10">
    <source>
        <dbReference type="EMBL" id="KAJ8342030.1"/>
    </source>
</evidence>
<proteinExistence type="inferred from homology"/>